<sequence>MSGGVNTKPEPYFIYTMSSNFEQIYAEHPEWFGEWYEPVVMLILLIALVLIIPYIYTELFEEYVKQLSRKR</sequence>
<proteinExistence type="predicted"/>
<gene>
    <name evidence="1" type="ORF">C4B59_14560</name>
</gene>
<comment type="caution">
    <text evidence="1">The sequence shown here is derived from an EMBL/GenBank/DDBJ whole genome shotgun (WGS) entry which is preliminary data.</text>
</comment>
<evidence type="ECO:0000313" key="2">
    <source>
        <dbReference type="Proteomes" id="UP000248329"/>
    </source>
</evidence>
<protein>
    <submittedName>
        <fullName evidence="1">Uncharacterized protein</fullName>
    </submittedName>
</protein>
<reference evidence="1" key="1">
    <citation type="submission" date="2018-01" db="EMBL/GenBank/DDBJ databases">
        <authorList>
            <person name="Krukenberg V."/>
        </authorList>
    </citation>
    <scope>NUCLEOTIDE SEQUENCE</scope>
    <source>
        <strain evidence="1">E20ANME2</strain>
    </source>
</reference>
<evidence type="ECO:0000313" key="1">
    <source>
        <dbReference type="EMBL" id="PXF57805.1"/>
    </source>
</evidence>
<dbReference type="Proteomes" id="UP000248329">
    <property type="component" value="Unassembled WGS sequence"/>
</dbReference>
<name>A0AC61KZC0_9EURY</name>
<dbReference type="EMBL" id="PQXF01000049">
    <property type="protein sequence ID" value="PXF57805.1"/>
    <property type="molecule type" value="Genomic_DNA"/>
</dbReference>
<accession>A0AC61KZC0</accession>
<organism evidence="1 2">
    <name type="scientific">Candidatus Methanogaster sp</name>
    <dbReference type="NCBI Taxonomy" id="3386292"/>
    <lineage>
        <taxon>Archaea</taxon>
        <taxon>Methanobacteriati</taxon>
        <taxon>Methanobacteriota</taxon>
        <taxon>Stenosarchaea group</taxon>
        <taxon>Methanomicrobia</taxon>
        <taxon>Methanosarcinales</taxon>
        <taxon>ANME-2 cluster</taxon>
        <taxon>Candidatus Methanogasteraceae</taxon>
        <taxon>Candidatus Methanogaster</taxon>
    </lineage>
</organism>